<comment type="caution">
    <text evidence="2">The sequence shown here is derived from an EMBL/GenBank/DDBJ whole genome shotgun (WGS) entry which is preliminary data.</text>
</comment>
<evidence type="ECO:0000256" key="1">
    <source>
        <dbReference type="SAM" id="Coils"/>
    </source>
</evidence>
<keyword evidence="1" id="KW-0175">Coiled coil</keyword>
<dbReference type="OrthoDB" id="5900540at2759"/>
<proteinExistence type="predicted"/>
<reference evidence="2" key="1">
    <citation type="journal article" date="2020" name="Ecol. Evol.">
        <title>Genome structure and content of the rice root-knot nematode (Meloidogyne graminicola).</title>
        <authorList>
            <person name="Phan N.T."/>
            <person name="Danchin E.G.J."/>
            <person name="Klopp C."/>
            <person name="Perfus-Barbeoch L."/>
            <person name="Kozlowski D.K."/>
            <person name="Koutsovoulos G.D."/>
            <person name="Lopez-Roques C."/>
            <person name="Bouchez O."/>
            <person name="Zahm M."/>
            <person name="Besnard G."/>
            <person name="Bellafiore S."/>
        </authorList>
    </citation>
    <scope>NUCLEOTIDE SEQUENCE</scope>
    <source>
        <strain evidence="2">VN-18</strain>
    </source>
</reference>
<dbReference type="EMBL" id="JABEBT010000014">
    <property type="protein sequence ID" value="KAF7638202.1"/>
    <property type="molecule type" value="Genomic_DNA"/>
</dbReference>
<evidence type="ECO:0000313" key="2">
    <source>
        <dbReference type="EMBL" id="KAF7638202.1"/>
    </source>
</evidence>
<gene>
    <name evidence="2" type="ORF">Mgra_00002431</name>
</gene>
<organism evidence="2 3">
    <name type="scientific">Meloidogyne graminicola</name>
    <dbReference type="NCBI Taxonomy" id="189291"/>
    <lineage>
        <taxon>Eukaryota</taxon>
        <taxon>Metazoa</taxon>
        <taxon>Ecdysozoa</taxon>
        <taxon>Nematoda</taxon>
        <taxon>Chromadorea</taxon>
        <taxon>Rhabditida</taxon>
        <taxon>Tylenchina</taxon>
        <taxon>Tylenchomorpha</taxon>
        <taxon>Tylenchoidea</taxon>
        <taxon>Meloidogynidae</taxon>
        <taxon>Meloidogyninae</taxon>
        <taxon>Meloidogyne</taxon>
    </lineage>
</organism>
<dbReference type="AlphaFoldDB" id="A0A8S9ZY17"/>
<accession>A0A8S9ZY17</accession>
<protein>
    <submittedName>
        <fullName evidence="2">Uncharacterized protein</fullName>
    </submittedName>
</protein>
<keyword evidence="3" id="KW-1185">Reference proteome</keyword>
<name>A0A8S9ZY17_9BILA</name>
<feature type="coiled-coil region" evidence="1">
    <location>
        <begin position="52"/>
        <end position="109"/>
    </location>
</feature>
<dbReference type="Proteomes" id="UP000605970">
    <property type="component" value="Unassembled WGS sequence"/>
</dbReference>
<evidence type="ECO:0000313" key="3">
    <source>
        <dbReference type="Proteomes" id="UP000605970"/>
    </source>
</evidence>
<sequence length="123" mass="14846">MYFTCSTGAPISSFYDTSSFSEPTFSVFLPNNNRRSFVGIRTLRPSKAVFGFRKLRESLAEQAEQRRELRKTRELEEKQNKEEIQQLIKQQQKNIKQRQTRKTKNLKRRQQIYERLFSFLKFK</sequence>